<dbReference type="Pfam" id="PF03382">
    <property type="entry name" value="DUF285"/>
    <property type="match status" value="2"/>
</dbReference>
<dbReference type="Gene3D" id="2.60.40.10">
    <property type="entry name" value="Immunoglobulins"/>
    <property type="match status" value="2"/>
</dbReference>
<evidence type="ECO:0000313" key="3">
    <source>
        <dbReference type="Proteomes" id="UP000006054"/>
    </source>
</evidence>
<dbReference type="Pfam" id="PF13573">
    <property type="entry name" value="SprB"/>
    <property type="match status" value="1"/>
</dbReference>
<dbReference type="InterPro" id="IPR011889">
    <property type="entry name" value="Liste_lipo_26"/>
</dbReference>
<gene>
    <name evidence="2" type="ordered locus">Fleli_3550</name>
</gene>
<dbReference type="Pfam" id="PF18962">
    <property type="entry name" value="Por_Secre_tail"/>
    <property type="match status" value="1"/>
</dbReference>
<proteinExistence type="predicted"/>
<organism evidence="2 3">
    <name type="scientific">Bernardetia litoralis (strain ATCC 23117 / DSM 6794 / NBRC 15988 / NCIMB 1366 / Fx l1 / Sio-4)</name>
    <name type="common">Flexibacter litoralis</name>
    <dbReference type="NCBI Taxonomy" id="880071"/>
    <lineage>
        <taxon>Bacteria</taxon>
        <taxon>Pseudomonadati</taxon>
        <taxon>Bacteroidota</taxon>
        <taxon>Cytophagia</taxon>
        <taxon>Cytophagales</taxon>
        <taxon>Bernardetiaceae</taxon>
        <taxon>Bernardetia</taxon>
    </lineage>
</organism>
<dbReference type="eggNOG" id="COG3420">
    <property type="taxonomic scope" value="Bacteria"/>
</dbReference>
<keyword evidence="3" id="KW-1185">Reference proteome</keyword>
<dbReference type="Proteomes" id="UP000006054">
    <property type="component" value="Chromosome"/>
</dbReference>
<dbReference type="RefSeq" id="WP_014799294.1">
    <property type="nucleotide sequence ID" value="NC_018018.1"/>
</dbReference>
<dbReference type="NCBIfam" id="TIGR04183">
    <property type="entry name" value="Por_Secre_tail"/>
    <property type="match status" value="1"/>
</dbReference>
<name>I4API4_BERLS</name>
<feature type="domain" description="Secretion system C-terminal sorting" evidence="1">
    <location>
        <begin position="1954"/>
        <end position="2028"/>
    </location>
</feature>
<dbReference type="PATRIC" id="fig|880071.3.peg.3557"/>
<protein>
    <submittedName>
        <fullName evidence="2">Surface protein 26-residue repeat-containing protein</fullName>
    </submittedName>
</protein>
<dbReference type="OrthoDB" id="1525027at2"/>
<reference evidence="3" key="1">
    <citation type="submission" date="2012-06" db="EMBL/GenBank/DDBJ databases">
        <title>The complete genome of Flexibacter litoralis DSM 6794.</title>
        <authorList>
            <person name="Lucas S."/>
            <person name="Copeland A."/>
            <person name="Lapidus A."/>
            <person name="Glavina del Rio T."/>
            <person name="Dalin E."/>
            <person name="Tice H."/>
            <person name="Bruce D."/>
            <person name="Goodwin L."/>
            <person name="Pitluck S."/>
            <person name="Peters L."/>
            <person name="Ovchinnikova G."/>
            <person name="Lu M."/>
            <person name="Kyrpides N."/>
            <person name="Mavromatis K."/>
            <person name="Ivanova N."/>
            <person name="Brettin T."/>
            <person name="Detter J.C."/>
            <person name="Han C."/>
            <person name="Larimer F."/>
            <person name="Land M."/>
            <person name="Hauser L."/>
            <person name="Markowitz V."/>
            <person name="Cheng J.-F."/>
            <person name="Hugenholtz P."/>
            <person name="Woyke T."/>
            <person name="Wu D."/>
            <person name="Spring S."/>
            <person name="Lang E."/>
            <person name="Kopitz M."/>
            <person name="Brambilla E."/>
            <person name="Klenk H.-P."/>
            <person name="Eisen J.A."/>
        </authorList>
    </citation>
    <scope>NUCLEOTIDE SEQUENCE [LARGE SCALE GENOMIC DNA]</scope>
    <source>
        <strain evidence="3">ATCC 23117 / DSM 6794 / NBRC 15988 / NCIMB 1366 / Sio-4</strain>
    </source>
</reference>
<dbReference type="InterPro" id="IPR026444">
    <property type="entry name" value="Secre_tail"/>
</dbReference>
<dbReference type="KEGG" id="fli:Fleli_3550"/>
<evidence type="ECO:0000259" key="1">
    <source>
        <dbReference type="Pfam" id="PF18962"/>
    </source>
</evidence>
<dbReference type="NCBIfam" id="NF012200">
    <property type="entry name" value="choice_anch_D"/>
    <property type="match status" value="2"/>
</dbReference>
<dbReference type="InterPro" id="IPR005046">
    <property type="entry name" value="DUF285"/>
</dbReference>
<evidence type="ECO:0000313" key="2">
    <source>
        <dbReference type="EMBL" id="AFM05869.1"/>
    </source>
</evidence>
<dbReference type="NCBIfam" id="TIGR02167">
    <property type="entry name" value="Liste_lipo_26"/>
    <property type="match status" value="8"/>
</dbReference>
<accession>I4API4</accession>
<sequence length="2029" mass="218682" precursor="true">MKYILLPILSKTKRIVVFNFLLFFTLFCLGQNVNAQITGDFRTSGAVTFSAATNWQRYDGTNWITATNAPTASDGAILINGPHTAQVTTSITLDQLSVDGILQINNSATLTLADGAGDDLFVRNRLFFQATGTIAGAGQLVFYKQAIIKTANVGGVSASITSTTPTFTAGVSYEFNGTAAQSTGFAGLTITNPLHFKFENIAGVTIDANLTITGTLISLNNVPITIGAGVTSFTANAIYNGGSLDNCVGATLTPAFESTDWASPKGIYQSPDNSEPTLEATSIHTNSNKTTAHIYWIKSGSGNNRIVVLKAGSAVNTNAPIDNITYTANTAFGTGTALDGGFVVYNGKGSQVDITGLTEGTTYHVTIFEYNKDCGSNQNYKTGTPLTTSFVASERPFRTTWVTTDGATPNTGKITIPTTGTGYNYNITWINLTNTGVGDGSVTGITTNNYQITGLANNDTYEIAITGAFPRFYMNNNATEKAKLQTIEEWGTQVWTSMGKAFWRCSNLTYNATDIPNLSNVTDMSYMFSSCSNFNGNIGNWDTQNVTDMSSMFSNAITFNQDIENWNTAAVTNMSNMFSGCTNFNRNIGNWDTQNVTDMSSMFSNAITFNQDIGNWNTISVTDMSFMFQVATAFNQNIGNWNTQNVINMYGLFSSATNFNQNIGSWNTGAVIHMLWMFADASAFNQDIGNWNTQAATNMSYMFREATAFNQDIGNWNTQAVTNMGGMFQNATAFNQDIGNWNTQNVINMYGLFSSATNFNQNIGSWNTGAVIHMLWMFADASAFNQDIGNWNTQAVTNMGGMFQNATVFNQNIGDWNTQAVTNMSDMFQNATAFNQDIGAWNISNVTHSPSSPPFSSSMENMLNDSGINTANYDATLIGWAAQTVNTGVQLGSAGLNYCAGEAARNTLETNGWTISGDSKMCPATINLLGNTNAITSGNNTPSTTNNTDFGQTPFQKTLTYTIQNTGATDLTVSSIGITNGNVGEFVVSGFTPNTVIATGNDITFSIAFNPYILGIRNATVSIVNDDADENPYTYAIRAEGVPEVNLAGNSSAIASGSSATETNNFTDLGRTPLQPITKTFYVQNVGVNYINVSSIVSSNPSFTISNVAPTFAIPAFSEVGFDVTFTPTTESIQNSTITISNDDIDEATYTFVVKGEGFCPVTTNISASTTPILPNQVGSIRLETQIGANYQLQNVSASNANVGNSIEGTGDVIYLQTPILTTSADFRVVATRGLDCGNQILNTVTIPVLFASFGYTQSEINNCNPSSSLADIDVSITGSNYLWSNSTTNQDLTDVTNGIYSLTIDAETLPVIVGTPVKWKNPIQATLTNEGRIKANGIYGWGNEAAAISSSKLEGGQTGGFTFVVEDMATISDVMIGFAKQNNNASYRSLQNTFYITPSGELYLYWNNTYNYLLTNVAVVLGDRLTITREGQAIKYYHNTTLLYTDTQISNSTDDLVVDIALTKGTSPQVWFSKCDNSFEIIYQQTAFDDCTTPTKEGSITLLPQGGTAPYTYLWSNGAAAIQSPTNMETGITFAQVSDTYSSHSLPVIIGNPVIWDMQGLGTGSLLSTGAISATASPDNLDAGITYRYEPEQIEYMVGLSAYNTDPNWTSLQYAVYAYEDVMAIYESGNLITSYSGIKKNDRITIMRERNQILYYKNNQEMHRTTTSLPLALHADVSIWGENTPTVYASFCTGTAANLQLSYTQTAIDDCTTGANEGAVTLQGEGGSTAYSYMWTGGSTDNPRTALQRGLYEVTLTSGAATTVHPIVVGGLVNWSDLTPNTTQISGALTATATFNWTNPAGGLSTNRLAANTDGGISYIIPSLTGVGNYQIGLSSTSATTASWGGQEHSVWIGSYNRMMLYESGVQVGIFDVVTTGDRISIIRRNGKIEYYLNNELIHTTNGVTQELAADIAVIEGSSPAVYASFCNTGFRIANKVKETKEETNFGEDTFKIYPNPSTGIFKVHFGTVLSENTQVTIFDGIGRKITTQTFEKGNQDFDVNLKNQAKGMYLIHFNQNGATYSKQIIIE</sequence>
<dbReference type="InterPro" id="IPR025667">
    <property type="entry name" value="SprB_repeat"/>
</dbReference>
<dbReference type="HOGENOM" id="CLU_233449_0_0_10"/>
<dbReference type="InterPro" id="IPR013783">
    <property type="entry name" value="Ig-like_fold"/>
</dbReference>
<dbReference type="EMBL" id="CP003345">
    <property type="protein sequence ID" value="AFM05869.1"/>
    <property type="molecule type" value="Genomic_DNA"/>
</dbReference>